<protein>
    <submittedName>
        <fullName evidence="2">AAEL017032-PA</fullName>
    </submittedName>
</protein>
<proteinExistence type="predicted"/>
<feature type="compositionally biased region" description="Basic and acidic residues" evidence="1">
    <location>
        <begin position="151"/>
        <end position="160"/>
    </location>
</feature>
<sequence length="317" mass="35236">MQTASKELLTTSIRCTKTRSAAEARGPRSPNRNLAVPYVPVDQHTSIICRIRSEPPTLRAIKQSSVGTLCSRPQVVGPEARHRSTDRTHRSLRSESNRMALTDFQAQVLNEVVVGCMGVTTKSSSKSINTVLRSLEAEKLFGKSNKRKTRRDPQKYRRDSLGGTNDTPTCKSNTESKEEYQYGRLVDDGTRQYHLQLRGDSRPPNIAVISFKLDRPSAICESCAGQKSLPLEFRSFRSAVRSDVCVQSDAGSGSPRHGSEPLIRKGKGRSGISRPLTISRRQSRFCGRTQGAKRTVEARRRLQFAGDRHCGIPGQLR</sequence>
<name>J9HJK9_AEDAE</name>
<evidence type="ECO:0000313" key="2">
    <source>
        <dbReference type="EMBL" id="EJY58129.1"/>
    </source>
</evidence>
<reference evidence="2" key="1">
    <citation type="submission" date="2005-10" db="EMBL/GenBank/DDBJ databases">
        <authorList>
            <person name="Loftus B.J."/>
            <person name="Nene V.M."/>
            <person name="Hannick L.I."/>
            <person name="Bidwell S."/>
            <person name="Haas B."/>
            <person name="Amedeo P."/>
            <person name="Orvis J."/>
            <person name="Wortman J.R."/>
            <person name="White O.R."/>
            <person name="Salzberg S."/>
            <person name="Shumway M."/>
            <person name="Koo H."/>
            <person name="Zhao Y."/>
            <person name="Holmes M."/>
            <person name="Miller J."/>
            <person name="Schatz M."/>
            <person name="Pop M."/>
            <person name="Pai G."/>
            <person name="Utterback T."/>
            <person name="Rogers Y.-H."/>
            <person name="Kravitz S."/>
            <person name="Fraser C.M."/>
        </authorList>
    </citation>
    <scope>NUCLEOTIDE SEQUENCE</scope>
    <source>
        <strain evidence="2">Liverpool</strain>
    </source>
</reference>
<gene>
    <name evidence="2" type="ORF">AaeL_AAEL017032</name>
</gene>
<dbReference type="AlphaFoldDB" id="J9HJK9"/>
<feature type="region of interest" description="Disordered" evidence="1">
    <location>
        <begin position="74"/>
        <end position="96"/>
    </location>
</feature>
<feature type="region of interest" description="Disordered" evidence="1">
    <location>
        <begin position="142"/>
        <end position="178"/>
    </location>
</feature>
<dbReference type="Proteomes" id="UP000682892">
    <property type="component" value="Unassembled WGS sequence"/>
</dbReference>
<accession>J9HJK9</accession>
<reference evidence="2" key="2">
    <citation type="journal article" date="2007" name="Science">
        <title>Genome sequence of Aedes aegypti, a major arbovirus vector.</title>
        <authorList>
            <person name="Nene V."/>
            <person name="Wortman J.R."/>
            <person name="Lawson D."/>
            <person name="Haas B."/>
            <person name="Kodira C."/>
            <person name="Tu Z.J."/>
            <person name="Loftus B."/>
            <person name="Xi Z."/>
            <person name="Megy K."/>
            <person name="Grabherr M."/>
            <person name="Ren Q."/>
            <person name="Zdobnov E.M."/>
            <person name="Lobo N.F."/>
            <person name="Campbell K.S."/>
            <person name="Brown S.E."/>
            <person name="Bonaldo M.F."/>
            <person name="Zhu J."/>
            <person name="Sinkins S.P."/>
            <person name="Hogenkamp D.G."/>
            <person name="Amedeo P."/>
            <person name="Arensburger P."/>
            <person name="Atkinson P.W."/>
            <person name="Bidwell S."/>
            <person name="Biedler J."/>
            <person name="Birney E."/>
            <person name="Bruggner R.V."/>
            <person name="Costas J."/>
            <person name="Coy M.R."/>
            <person name="Crabtree J."/>
            <person name="Crawford M."/>
            <person name="Debruyn B."/>
            <person name="Decaprio D."/>
            <person name="Eiglmeier K."/>
            <person name="Eisenstadt E."/>
            <person name="El-Dorry H."/>
            <person name="Gelbart W.M."/>
            <person name="Gomes S.L."/>
            <person name="Hammond M."/>
            <person name="Hannick L.I."/>
            <person name="Hogan J.R."/>
            <person name="Holmes M.H."/>
            <person name="Jaffe D."/>
            <person name="Johnston J.S."/>
            <person name="Kennedy R.C."/>
            <person name="Koo H."/>
            <person name="Kravitz S."/>
            <person name="Kriventseva E.V."/>
            <person name="Kulp D."/>
            <person name="Labutti K."/>
            <person name="Lee E."/>
            <person name="Li S."/>
            <person name="Lovin D.D."/>
            <person name="Mao C."/>
            <person name="Mauceli E."/>
            <person name="Menck C.F."/>
            <person name="Miller J.R."/>
            <person name="Montgomery P."/>
            <person name="Mori A."/>
            <person name="Nascimento A.L."/>
            <person name="Naveira H.F."/>
            <person name="Nusbaum C."/>
            <person name="O'leary S."/>
            <person name="Orvis J."/>
            <person name="Pertea M."/>
            <person name="Quesneville H."/>
            <person name="Reidenbach K.R."/>
            <person name="Rogers Y.H."/>
            <person name="Roth C.W."/>
            <person name="Schneider J.R."/>
            <person name="Schatz M."/>
            <person name="Shumway M."/>
            <person name="Stanke M."/>
            <person name="Stinson E.O."/>
            <person name="Tubio J.M."/>
            <person name="Vanzee J.P."/>
            <person name="Verjovski-Almeida S."/>
            <person name="Werner D."/>
            <person name="White O."/>
            <person name="Wyder S."/>
            <person name="Zeng Q."/>
            <person name="Zhao Q."/>
            <person name="Zhao Y."/>
            <person name="Hill C.A."/>
            <person name="Raikhel A.S."/>
            <person name="Soares M.B."/>
            <person name="Knudson D.L."/>
            <person name="Lee N.H."/>
            <person name="Galagan J."/>
            <person name="Salzberg S.L."/>
            <person name="Paulsen I.T."/>
            <person name="Dimopoulos G."/>
            <person name="Collins F.H."/>
            <person name="Birren B."/>
            <person name="Fraser-Liggett C.M."/>
            <person name="Severson D.W."/>
        </authorList>
    </citation>
    <scope>NUCLEOTIDE SEQUENCE [LARGE SCALE GENOMIC DNA]</scope>
    <source>
        <strain evidence="2">Liverpool</strain>
    </source>
</reference>
<dbReference type="EMBL" id="CH899827">
    <property type="protein sequence ID" value="EJY58129.1"/>
    <property type="molecule type" value="Genomic_DNA"/>
</dbReference>
<feature type="compositionally biased region" description="Basic and acidic residues" evidence="1">
    <location>
        <begin position="79"/>
        <end position="96"/>
    </location>
</feature>
<feature type="region of interest" description="Disordered" evidence="1">
    <location>
        <begin position="246"/>
        <end position="274"/>
    </location>
</feature>
<dbReference type="HOGENOM" id="CLU_877758_0_0_1"/>
<dbReference type="PaxDb" id="7159-AAEL017032-PA"/>
<reference evidence="2" key="3">
    <citation type="submission" date="2012-09" db="EMBL/GenBank/DDBJ databases">
        <authorList>
            <consortium name="VectorBase"/>
        </authorList>
    </citation>
    <scope>NUCLEOTIDE SEQUENCE</scope>
    <source>
        <strain evidence="2">Liverpool</strain>
    </source>
</reference>
<evidence type="ECO:0000313" key="3">
    <source>
        <dbReference type="Proteomes" id="UP000682892"/>
    </source>
</evidence>
<evidence type="ECO:0000256" key="1">
    <source>
        <dbReference type="SAM" id="MobiDB-lite"/>
    </source>
</evidence>
<organism evidence="2 3">
    <name type="scientific">Aedes aegypti</name>
    <name type="common">Yellowfever mosquito</name>
    <name type="synonym">Culex aegypti</name>
    <dbReference type="NCBI Taxonomy" id="7159"/>
    <lineage>
        <taxon>Eukaryota</taxon>
        <taxon>Metazoa</taxon>
        <taxon>Ecdysozoa</taxon>
        <taxon>Arthropoda</taxon>
        <taxon>Hexapoda</taxon>
        <taxon>Insecta</taxon>
        <taxon>Pterygota</taxon>
        <taxon>Neoptera</taxon>
        <taxon>Endopterygota</taxon>
        <taxon>Diptera</taxon>
        <taxon>Nematocera</taxon>
        <taxon>Culicoidea</taxon>
        <taxon>Culicidae</taxon>
        <taxon>Culicinae</taxon>
        <taxon>Aedini</taxon>
        <taxon>Aedes</taxon>
        <taxon>Stegomyia</taxon>
    </lineage>
</organism>
<feature type="compositionally biased region" description="Polar residues" evidence="1">
    <location>
        <begin position="162"/>
        <end position="173"/>
    </location>
</feature>